<comment type="subcellular location">
    <subcellularLocation>
        <location evidence="10">Cell membrane</location>
        <topology evidence="10">Multi-pass membrane protein</topology>
    </subcellularLocation>
</comment>
<sequence length="199" mass="20906">MELAFWAAIGYLFGSFPTGYLAVKIIKGEDIRTLGSGNTGGTNVGRAMGKKWAVFVTLVDMLKGGSVVMLCRAFGGGDATVALAAFAAVCGHNYPVWLGFHGGKGVATTLGTLFFVQVWASCAAVLLGGALWFLIMKATHYVSVASLAALLFVAGAFGFFGLHRAFVMLALLLAALSLWRHRGNLKRLAGGTENKVGQK</sequence>
<dbReference type="AlphaFoldDB" id="A0A6L5YAD9"/>
<evidence type="ECO:0000256" key="7">
    <source>
        <dbReference type="ARBA" id="ARBA00023136"/>
    </source>
</evidence>
<organism evidence="11 12">
    <name type="scientific">Pyramidobacter porci</name>
    <dbReference type="NCBI Taxonomy" id="2605789"/>
    <lineage>
        <taxon>Bacteria</taxon>
        <taxon>Thermotogati</taxon>
        <taxon>Synergistota</taxon>
        <taxon>Synergistia</taxon>
        <taxon>Synergistales</taxon>
        <taxon>Dethiosulfovibrionaceae</taxon>
        <taxon>Pyramidobacter</taxon>
    </lineage>
</organism>
<proteinExistence type="inferred from homology"/>
<keyword evidence="7 10" id="KW-0472">Membrane</keyword>
<feature type="transmembrane region" description="Helical" evidence="10">
    <location>
        <begin position="112"/>
        <end position="135"/>
    </location>
</feature>
<name>A0A6L5YAD9_9BACT</name>
<dbReference type="HAMAP" id="MF_01043">
    <property type="entry name" value="PlsY"/>
    <property type="match status" value="1"/>
</dbReference>
<evidence type="ECO:0000256" key="1">
    <source>
        <dbReference type="ARBA" id="ARBA00022475"/>
    </source>
</evidence>
<dbReference type="SMART" id="SM01207">
    <property type="entry name" value="G3P_acyltransf"/>
    <property type="match status" value="1"/>
</dbReference>
<keyword evidence="1 10" id="KW-1003">Cell membrane</keyword>
<dbReference type="EC" id="2.3.1.275" evidence="10"/>
<evidence type="ECO:0000313" key="12">
    <source>
        <dbReference type="Proteomes" id="UP000473699"/>
    </source>
</evidence>
<dbReference type="Pfam" id="PF02660">
    <property type="entry name" value="G3P_acyltransf"/>
    <property type="match status" value="1"/>
</dbReference>
<comment type="function">
    <text evidence="10">Catalyzes the transfer of an acyl group from acyl-phosphate (acyl-PO(4)) to glycerol-3-phosphate (G3P) to form lysophosphatidic acid (LPA). This enzyme utilizes acyl-phosphate as fatty acyl donor, but not acyl-CoA or acyl-ACP.</text>
</comment>
<keyword evidence="9 10" id="KW-1208">Phospholipid metabolism</keyword>
<feature type="transmembrane region" description="Helical" evidence="10">
    <location>
        <begin position="147"/>
        <end position="179"/>
    </location>
</feature>
<dbReference type="Proteomes" id="UP000473699">
    <property type="component" value="Unassembled WGS sequence"/>
</dbReference>
<dbReference type="GO" id="GO:0008654">
    <property type="term" value="P:phospholipid biosynthetic process"/>
    <property type="evidence" value="ECO:0007669"/>
    <property type="project" value="UniProtKB-UniRule"/>
</dbReference>
<evidence type="ECO:0000256" key="6">
    <source>
        <dbReference type="ARBA" id="ARBA00023098"/>
    </source>
</evidence>
<dbReference type="InterPro" id="IPR003811">
    <property type="entry name" value="G3P_acylTferase_PlsY"/>
</dbReference>
<evidence type="ECO:0000256" key="3">
    <source>
        <dbReference type="ARBA" id="ARBA00022679"/>
    </source>
</evidence>
<evidence type="ECO:0000256" key="2">
    <source>
        <dbReference type="ARBA" id="ARBA00022516"/>
    </source>
</evidence>
<keyword evidence="4 10" id="KW-0812">Transmembrane</keyword>
<dbReference type="UniPathway" id="UPA00085"/>
<dbReference type="RefSeq" id="WP_154527635.1">
    <property type="nucleotide sequence ID" value="NZ_JAXDZJ010000073.1"/>
</dbReference>
<dbReference type="EMBL" id="VUNH01000001">
    <property type="protein sequence ID" value="MST54492.1"/>
    <property type="molecule type" value="Genomic_DNA"/>
</dbReference>
<keyword evidence="12" id="KW-1185">Reference proteome</keyword>
<dbReference type="GO" id="GO:0043772">
    <property type="term" value="F:acyl-phosphate glycerol-3-phosphate acyltransferase activity"/>
    <property type="evidence" value="ECO:0007669"/>
    <property type="project" value="UniProtKB-UniRule"/>
</dbReference>
<keyword evidence="8 10" id="KW-0594">Phospholipid biosynthesis</keyword>
<comment type="subunit">
    <text evidence="10">Probably interacts with PlsX.</text>
</comment>
<protein>
    <recommendedName>
        <fullName evidence="10">Glycerol-3-phosphate acyltransferase</fullName>
    </recommendedName>
    <alternativeName>
        <fullName evidence="10">Acyl-PO4 G3P acyltransferase</fullName>
    </alternativeName>
    <alternativeName>
        <fullName evidence="10">Acyl-phosphate--glycerol-3-phosphate acyltransferase</fullName>
    </alternativeName>
    <alternativeName>
        <fullName evidence="10">G3P acyltransferase</fullName>
        <shortName evidence="10">GPAT</shortName>
        <ecNumber evidence="10">2.3.1.275</ecNumber>
    </alternativeName>
    <alternativeName>
        <fullName evidence="10">Lysophosphatidic acid synthase</fullName>
        <shortName evidence="10">LPA synthase</shortName>
    </alternativeName>
</protein>
<comment type="similarity">
    <text evidence="10">Belongs to the PlsY family.</text>
</comment>
<evidence type="ECO:0000313" key="11">
    <source>
        <dbReference type="EMBL" id="MST54492.1"/>
    </source>
</evidence>
<evidence type="ECO:0000256" key="9">
    <source>
        <dbReference type="ARBA" id="ARBA00023264"/>
    </source>
</evidence>
<keyword evidence="2 10" id="KW-0444">Lipid biosynthesis</keyword>
<accession>A0A6L5YAD9</accession>
<dbReference type="GO" id="GO:0005886">
    <property type="term" value="C:plasma membrane"/>
    <property type="evidence" value="ECO:0007669"/>
    <property type="project" value="UniProtKB-SubCell"/>
</dbReference>
<evidence type="ECO:0000256" key="4">
    <source>
        <dbReference type="ARBA" id="ARBA00022692"/>
    </source>
</evidence>
<feature type="transmembrane region" description="Helical" evidence="10">
    <location>
        <begin position="6"/>
        <end position="23"/>
    </location>
</feature>
<keyword evidence="3 10" id="KW-0808">Transferase</keyword>
<reference evidence="11 12" key="1">
    <citation type="submission" date="2019-08" db="EMBL/GenBank/DDBJ databases">
        <title>In-depth cultivation of the pig gut microbiome towards novel bacterial diversity and tailored functional studies.</title>
        <authorList>
            <person name="Wylensek D."/>
            <person name="Hitch T.C.A."/>
            <person name="Clavel T."/>
        </authorList>
    </citation>
    <scope>NUCLEOTIDE SEQUENCE [LARGE SCALE GENOMIC DNA]</scope>
    <source>
        <strain evidence="11 12">SM-530-WT-4B</strain>
    </source>
</reference>
<keyword evidence="11" id="KW-0012">Acyltransferase</keyword>
<comment type="caution">
    <text evidence="11">The sequence shown here is derived from an EMBL/GenBank/DDBJ whole genome shotgun (WGS) entry which is preliminary data.</text>
</comment>
<evidence type="ECO:0000256" key="10">
    <source>
        <dbReference type="HAMAP-Rule" id="MF_01043"/>
    </source>
</evidence>
<evidence type="ECO:0000256" key="8">
    <source>
        <dbReference type="ARBA" id="ARBA00023209"/>
    </source>
</evidence>
<keyword evidence="6 10" id="KW-0443">Lipid metabolism</keyword>
<dbReference type="NCBIfam" id="TIGR00023">
    <property type="entry name" value="glycerol-3-phosphate 1-O-acyltransferase PlsY"/>
    <property type="match status" value="1"/>
</dbReference>
<comment type="catalytic activity">
    <reaction evidence="10">
        <text>an acyl phosphate + sn-glycerol 3-phosphate = a 1-acyl-sn-glycero-3-phosphate + phosphate</text>
        <dbReference type="Rhea" id="RHEA:34075"/>
        <dbReference type="ChEBI" id="CHEBI:43474"/>
        <dbReference type="ChEBI" id="CHEBI:57597"/>
        <dbReference type="ChEBI" id="CHEBI:57970"/>
        <dbReference type="ChEBI" id="CHEBI:59918"/>
        <dbReference type="EC" id="2.3.1.275"/>
    </reaction>
</comment>
<keyword evidence="5 10" id="KW-1133">Transmembrane helix</keyword>
<feature type="transmembrane region" description="Helical" evidence="10">
    <location>
        <begin position="81"/>
        <end position="100"/>
    </location>
</feature>
<evidence type="ECO:0000256" key="5">
    <source>
        <dbReference type="ARBA" id="ARBA00022989"/>
    </source>
</evidence>
<dbReference type="PANTHER" id="PTHR30309">
    <property type="entry name" value="INNER MEMBRANE PROTEIN YGIH"/>
    <property type="match status" value="1"/>
</dbReference>
<dbReference type="PANTHER" id="PTHR30309:SF0">
    <property type="entry name" value="GLYCEROL-3-PHOSPHATE ACYLTRANSFERASE-RELATED"/>
    <property type="match status" value="1"/>
</dbReference>
<gene>
    <name evidence="10 11" type="primary">plsY</name>
    <name evidence="11" type="ORF">FYJ74_00270</name>
</gene>
<comment type="pathway">
    <text evidence="10">Lipid metabolism; phospholipid metabolism.</text>
</comment>